<proteinExistence type="inferred from homology"/>
<keyword evidence="3" id="KW-0808">Transferase</keyword>
<dbReference type="GO" id="GO:0005737">
    <property type="term" value="C:cytoplasm"/>
    <property type="evidence" value="ECO:0007669"/>
    <property type="project" value="UniProtKB-ARBA"/>
</dbReference>
<dbReference type="OrthoDB" id="2098326at2759"/>
<name>A0A1Y2J497_TRAC3</name>
<dbReference type="PANTHER" id="PTHR44051:SF9">
    <property type="entry name" value="GLUTATHIONE S-TRANSFERASE 1"/>
    <property type="match status" value="1"/>
</dbReference>
<organism evidence="6 7">
    <name type="scientific">Trametes coccinea (strain BRFM310)</name>
    <name type="common">Pycnoporus coccineus</name>
    <dbReference type="NCBI Taxonomy" id="1353009"/>
    <lineage>
        <taxon>Eukaryota</taxon>
        <taxon>Fungi</taxon>
        <taxon>Dikarya</taxon>
        <taxon>Basidiomycota</taxon>
        <taxon>Agaricomycotina</taxon>
        <taxon>Agaricomycetes</taxon>
        <taxon>Polyporales</taxon>
        <taxon>Polyporaceae</taxon>
        <taxon>Trametes</taxon>
    </lineage>
</organism>
<protein>
    <recommendedName>
        <fullName evidence="2">glutathione transferase</fullName>
        <ecNumber evidence="2">2.5.1.18</ecNumber>
    </recommendedName>
</protein>
<dbReference type="GO" id="GO:0004602">
    <property type="term" value="F:glutathione peroxidase activity"/>
    <property type="evidence" value="ECO:0007669"/>
    <property type="project" value="UniProtKB-ARBA"/>
</dbReference>
<dbReference type="EC" id="2.5.1.18" evidence="2"/>
<dbReference type="STRING" id="1353009.A0A1Y2J497"/>
<dbReference type="Proteomes" id="UP000193067">
    <property type="component" value="Unassembled WGS sequence"/>
</dbReference>
<comment type="catalytic activity">
    <reaction evidence="4">
        <text>RX + glutathione = an S-substituted glutathione + a halide anion + H(+)</text>
        <dbReference type="Rhea" id="RHEA:16437"/>
        <dbReference type="ChEBI" id="CHEBI:15378"/>
        <dbReference type="ChEBI" id="CHEBI:16042"/>
        <dbReference type="ChEBI" id="CHEBI:17792"/>
        <dbReference type="ChEBI" id="CHEBI:57925"/>
        <dbReference type="ChEBI" id="CHEBI:90779"/>
        <dbReference type="EC" id="2.5.1.18"/>
    </reaction>
</comment>
<dbReference type="InterPro" id="IPR040079">
    <property type="entry name" value="Glutathione_S-Trfase"/>
</dbReference>
<dbReference type="CDD" id="cd03046">
    <property type="entry name" value="GST_N_GTT1_like"/>
    <property type="match status" value="1"/>
</dbReference>
<dbReference type="PANTHER" id="PTHR44051">
    <property type="entry name" value="GLUTATHIONE S-TRANSFERASE-RELATED"/>
    <property type="match status" value="1"/>
</dbReference>
<evidence type="ECO:0000256" key="1">
    <source>
        <dbReference type="ARBA" id="ARBA00007409"/>
    </source>
</evidence>
<dbReference type="SUPFAM" id="SSF52833">
    <property type="entry name" value="Thioredoxin-like"/>
    <property type="match status" value="1"/>
</dbReference>
<reference evidence="6 7" key="1">
    <citation type="journal article" date="2015" name="Biotechnol. Biofuels">
        <title>Enhanced degradation of softwood versus hardwood by the white-rot fungus Pycnoporus coccineus.</title>
        <authorList>
            <person name="Couturier M."/>
            <person name="Navarro D."/>
            <person name="Chevret D."/>
            <person name="Henrissat B."/>
            <person name="Piumi F."/>
            <person name="Ruiz-Duenas F.J."/>
            <person name="Martinez A.T."/>
            <person name="Grigoriev I.V."/>
            <person name="Riley R."/>
            <person name="Lipzen A."/>
            <person name="Berrin J.G."/>
            <person name="Master E.R."/>
            <person name="Rosso M.N."/>
        </authorList>
    </citation>
    <scope>NUCLEOTIDE SEQUENCE [LARGE SCALE GENOMIC DNA]</scope>
    <source>
        <strain evidence="6 7">BRFM310</strain>
    </source>
</reference>
<dbReference type="InterPro" id="IPR004045">
    <property type="entry name" value="Glutathione_S-Trfase_N"/>
</dbReference>
<gene>
    <name evidence="6" type="ORF">PYCCODRAFT_1430337</name>
</gene>
<evidence type="ECO:0000256" key="2">
    <source>
        <dbReference type="ARBA" id="ARBA00012452"/>
    </source>
</evidence>
<dbReference type="SFLD" id="SFLDS00019">
    <property type="entry name" value="Glutathione_Transferase_(cytos"/>
    <property type="match status" value="1"/>
</dbReference>
<evidence type="ECO:0000313" key="6">
    <source>
        <dbReference type="EMBL" id="OSD08177.1"/>
    </source>
</evidence>
<dbReference type="GO" id="GO:0004364">
    <property type="term" value="F:glutathione transferase activity"/>
    <property type="evidence" value="ECO:0007669"/>
    <property type="project" value="UniProtKB-EC"/>
</dbReference>
<dbReference type="EMBL" id="KZ084087">
    <property type="protein sequence ID" value="OSD08177.1"/>
    <property type="molecule type" value="Genomic_DNA"/>
</dbReference>
<dbReference type="Gene3D" id="3.40.30.10">
    <property type="entry name" value="Glutaredoxin"/>
    <property type="match status" value="1"/>
</dbReference>
<evidence type="ECO:0000256" key="4">
    <source>
        <dbReference type="ARBA" id="ARBA00047960"/>
    </source>
</evidence>
<dbReference type="PROSITE" id="PS50404">
    <property type="entry name" value="GST_NTER"/>
    <property type="match status" value="1"/>
</dbReference>
<dbReference type="SFLD" id="SFLDG00358">
    <property type="entry name" value="Main_(cytGST)"/>
    <property type="match status" value="1"/>
</dbReference>
<evidence type="ECO:0000256" key="3">
    <source>
        <dbReference type="ARBA" id="ARBA00022679"/>
    </source>
</evidence>
<accession>A0A1Y2J497</accession>
<dbReference type="InterPro" id="IPR036282">
    <property type="entry name" value="Glutathione-S-Trfase_C_sf"/>
</dbReference>
<comment type="similarity">
    <text evidence="1">Belongs to the GST superfamily.</text>
</comment>
<dbReference type="Gene3D" id="1.20.1050.10">
    <property type="match status" value="1"/>
</dbReference>
<dbReference type="AlphaFoldDB" id="A0A1Y2J497"/>
<evidence type="ECO:0000259" key="5">
    <source>
        <dbReference type="PROSITE" id="PS50404"/>
    </source>
</evidence>
<sequence>MSESASANPVDARAAPGDGPKLVVHHLNNSRSQRILWLLEELEVPYEIKKYQRTSEMLAPPELKSVHPLGNAPVITDGELTLAESGAIVEYIIQKYGNGRAQPPDAGRIDNLYYTHYAEASLMPMLVNKLIFTIIPERSPSFLRPLLKGVFNTVSAKMLTPRLKTHAEMIEGHLSKTNGFFAGGEEPTSADYMMIFCLETWVPRDGGLLGPKTKAYIERIHSRPAYQRSLEKGGEYAYAKVQATS</sequence>
<keyword evidence="7" id="KW-1185">Reference proteome</keyword>
<dbReference type="InterPro" id="IPR036249">
    <property type="entry name" value="Thioredoxin-like_sf"/>
</dbReference>
<dbReference type="SUPFAM" id="SSF47616">
    <property type="entry name" value="GST C-terminal domain-like"/>
    <property type="match status" value="1"/>
</dbReference>
<feature type="domain" description="GST N-terminal" evidence="5">
    <location>
        <begin position="19"/>
        <end position="100"/>
    </location>
</feature>
<dbReference type="Pfam" id="PF02798">
    <property type="entry name" value="GST_N"/>
    <property type="match status" value="1"/>
</dbReference>
<evidence type="ECO:0000313" key="7">
    <source>
        <dbReference type="Proteomes" id="UP000193067"/>
    </source>
</evidence>
<dbReference type="SFLD" id="SFLDG01150">
    <property type="entry name" value="Main.1:_Beta-like"/>
    <property type="match status" value="1"/>
</dbReference>
<dbReference type="FunFam" id="3.40.30.10:FF:000156">
    <property type="entry name" value="Glutathione S-transferase 1"/>
    <property type="match status" value="1"/>
</dbReference>